<sequence>MRADHLKGQRLFPVMHPYRSREEDDVGEGSPQFRITDRRQPEVLDHVHSIARVLSSNGPGENNIDEETVSAMVAMVPRFNSLLFSSSALDSGRFSKQKLMDLTSAEHRDYDVYYSVDHVSLIIAFRGLNYRYHTSPLYRFGMGMYQALGRFVF</sequence>
<name>A0A2P6MTM6_9EUKA</name>
<dbReference type="EMBL" id="MDYQ01000419">
    <property type="protein sequence ID" value="PRP75055.1"/>
    <property type="molecule type" value="Genomic_DNA"/>
</dbReference>
<dbReference type="Proteomes" id="UP000241769">
    <property type="component" value="Unassembled WGS sequence"/>
</dbReference>
<dbReference type="AlphaFoldDB" id="A0A2P6MTM6"/>
<evidence type="ECO:0000313" key="1">
    <source>
        <dbReference type="EMBL" id="PRP75055.1"/>
    </source>
</evidence>
<reference evidence="1 2" key="1">
    <citation type="journal article" date="2018" name="Genome Biol. Evol.">
        <title>Multiple Roots of Fruiting Body Formation in Amoebozoa.</title>
        <authorList>
            <person name="Hillmann F."/>
            <person name="Forbes G."/>
            <person name="Novohradska S."/>
            <person name="Ferling I."/>
            <person name="Riege K."/>
            <person name="Groth M."/>
            <person name="Westermann M."/>
            <person name="Marz M."/>
            <person name="Spaller T."/>
            <person name="Winckler T."/>
            <person name="Schaap P."/>
            <person name="Glockner G."/>
        </authorList>
    </citation>
    <scope>NUCLEOTIDE SEQUENCE [LARGE SCALE GENOMIC DNA]</scope>
    <source>
        <strain evidence="1 2">Jena</strain>
    </source>
</reference>
<comment type="caution">
    <text evidence="1">The sequence shown here is derived from an EMBL/GenBank/DDBJ whole genome shotgun (WGS) entry which is preliminary data.</text>
</comment>
<organism evidence="1 2">
    <name type="scientific">Planoprotostelium fungivorum</name>
    <dbReference type="NCBI Taxonomy" id="1890364"/>
    <lineage>
        <taxon>Eukaryota</taxon>
        <taxon>Amoebozoa</taxon>
        <taxon>Evosea</taxon>
        <taxon>Variosea</taxon>
        <taxon>Cavosteliida</taxon>
        <taxon>Cavosteliaceae</taxon>
        <taxon>Planoprotostelium</taxon>
    </lineage>
</organism>
<dbReference type="InParanoid" id="A0A2P6MTM6"/>
<gene>
    <name evidence="1" type="ORF">PROFUN_03891</name>
</gene>
<protein>
    <submittedName>
        <fullName evidence="1">Uncharacterized protein</fullName>
    </submittedName>
</protein>
<keyword evidence="2" id="KW-1185">Reference proteome</keyword>
<accession>A0A2P6MTM6</accession>
<evidence type="ECO:0000313" key="2">
    <source>
        <dbReference type="Proteomes" id="UP000241769"/>
    </source>
</evidence>
<proteinExistence type="predicted"/>